<keyword evidence="4" id="KW-0808">Transferase</keyword>
<dbReference type="EMBL" id="CAMXCT010006323">
    <property type="protein sequence ID" value="CAI4014366.1"/>
    <property type="molecule type" value="Genomic_DNA"/>
</dbReference>
<keyword evidence="5" id="KW-1185">Reference proteome</keyword>
<dbReference type="OrthoDB" id="421575at2759"/>
<evidence type="ECO:0000313" key="5">
    <source>
        <dbReference type="Proteomes" id="UP001152797"/>
    </source>
</evidence>
<dbReference type="Proteomes" id="UP001152797">
    <property type="component" value="Unassembled WGS sequence"/>
</dbReference>
<dbReference type="EMBL" id="CAMXCT030006323">
    <property type="protein sequence ID" value="CAL4801678.1"/>
    <property type="molecule type" value="Genomic_DNA"/>
</dbReference>
<feature type="compositionally biased region" description="Polar residues" evidence="1">
    <location>
        <begin position="171"/>
        <end position="183"/>
    </location>
</feature>
<evidence type="ECO:0000313" key="2">
    <source>
        <dbReference type="EMBL" id="CAI4014366.1"/>
    </source>
</evidence>
<evidence type="ECO:0000256" key="1">
    <source>
        <dbReference type="SAM" id="MobiDB-lite"/>
    </source>
</evidence>
<protein>
    <submittedName>
        <fullName evidence="4">RING-type E3 ubiquitin transferase</fullName>
    </submittedName>
</protein>
<gene>
    <name evidence="2" type="ORF">C1SCF055_LOCUS39276</name>
</gene>
<organism evidence="2">
    <name type="scientific">Cladocopium goreaui</name>
    <dbReference type="NCBI Taxonomy" id="2562237"/>
    <lineage>
        <taxon>Eukaryota</taxon>
        <taxon>Sar</taxon>
        <taxon>Alveolata</taxon>
        <taxon>Dinophyceae</taxon>
        <taxon>Suessiales</taxon>
        <taxon>Symbiodiniaceae</taxon>
        <taxon>Cladocopium</taxon>
    </lineage>
</organism>
<dbReference type="AlphaFoldDB" id="A0A9P1GHN8"/>
<reference evidence="2" key="1">
    <citation type="submission" date="2022-10" db="EMBL/GenBank/DDBJ databases">
        <authorList>
            <person name="Chen Y."/>
            <person name="Dougan E. K."/>
            <person name="Chan C."/>
            <person name="Rhodes N."/>
            <person name="Thang M."/>
        </authorList>
    </citation>
    <scope>NUCLEOTIDE SEQUENCE</scope>
</reference>
<feature type="region of interest" description="Disordered" evidence="1">
    <location>
        <begin position="159"/>
        <end position="191"/>
    </location>
</feature>
<dbReference type="GO" id="GO:0016740">
    <property type="term" value="F:transferase activity"/>
    <property type="evidence" value="ECO:0007669"/>
    <property type="project" value="UniProtKB-KW"/>
</dbReference>
<accession>A0A9P1GHN8</accession>
<evidence type="ECO:0000313" key="3">
    <source>
        <dbReference type="EMBL" id="CAL1167741.1"/>
    </source>
</evidence>
<feature type="region of interest" description="Disordered" evidence="1">
    <location>
        <begin position="1"/>
        <end position="29"/>
    </location>
</feature>
<comment type="caution">
    <text evidence="2">The sequence shown here is derived from an EMBL/GenBank/DDBJ whole genome shotgun (WGS) entry which is preliminary data.</text>
</comment>
<name>A0A9P1GHN8_9DINO</name>
<dbReference type="EMBL" id="CAMXCT020006323">
    <property type="protein sequence ID" value="CAL1167741.1"/>
    <property type="molecule type" value="Genomic_DNA"/>
</dbReference>
<sequence>MDPHSSFESPWTLDSAAPEGPVCRWELPTDDQNYEKGRAERMKGRKIRLRQTDLTVKTAAELRRFAHFLGVDVKDCLEKGELVEKIGRSPQVLIVSADEAECGSSPSMPREPMFSPEDLEKTSISDLKAIMERLAVKGSSSNEKAELIRHLHDAGLVLSEAEARSRRESAQTTADVEMSSSNPTPSPPLAQRSVGQLKALAKELGIGLDGCLEKTDIVNRIESSPAFKC</sequence>
<proteinExistence type="predicted"/>
<reference evidence="3" key="2">
    <citation type="submission" date="2024-04" db="EMBL/GenBank/DDBJ databases">
        <authorList>
            <person name="Chen Y."/>
            <person name="Shah S."/>
            <person name="Dougan E. K."/>
            <person name="Thang M."/>
            <person name="Chan C."/>
        </authorList>
    </citation>
    <scope>NUCLEOTIDE SEQUENCE [LARGE SCALE GENOMIC DNA]</scope>
</reference>
<evidence type="ECO:0000313" key="4">
    <source>
        <dbReference type="EMBL" id="CAL4801678.1"/>
    </source>
</evidence>